<dbReference type="GeneID" id="39575699"/>
<keyword evidence="1" id="KW-1133">Transmembrane helix</keyword>
<dbReference type="AlphaFoldDB" id="A0A3N2Q789"/>
<reference evidence="2 3" key="1">
    <citation type="journal article" date="2018" name="Mol. Ecol.">
        <title>The obligate alkalophilic soda-lake fungus Sodiomyces alkalinus has shifted to a protein diet.</title>
        <authorList>
            <person name="Grum-Grzhimaylo A.A."/>
            <person name="Falkoski D.L."/>
            <person name="van den Heuvel J."/>
            <person name="Valero-Jimenez C.A."/>
            <person name="Min B."/>
            <person name="Choi I.G."/>
            <person name="Lipzen A."/>
            <person name="Daum C.G."/>
            <person name="Aanen D.K."/>
            <person name="Tsang A."/>
            <person name="Henrissat B."/>
            <person name="Bilanenko E.N."/>
            <person name="de Vries R.P."/>
            <person name="van Kan J.A.L."/>
            <person name="Grigoriev I.V."/>
            <person name="Debets A.J.M."/>
        </authorList>
    </citation>
    <scope>NUCLEOTIDE SEQUENCE [LARGE SCALE GENOMIC DNA]</scope>
    <source>
        <strain evidence="2 3">F11</strain>
    </source>
</reference>
<organism evidence="2 3">
    <name type="scientific">Sodiomyces alkalinus (strain CBS 110278 / VKM F-3762 / F11)</name>
    <name type="common">Alkaliphilic filamentous fungus</name>
    <dbReference type="NCBI Taxonomy" id="1314773"/>
    <lineage>
        <taxon>Eukaryota</taxon>
        <taxon>Fungi</taxon>
        <taxon>Dikarya</taxon>
        <taxon>Ascomycota</taxon>
        <taxon>Pezizomycotina</taxon>
        <taxon>Sordariomycetes</taxon>
        <taxon>Hypocreomycetidae</taxon>
        <taxon>Glomerellales</taxon>
        <taxon>Plectosphaerellaceae</taxon>
        <taxon>Sodiomyces</taxon>
    </lineage>
</organism>
<dbReference type="Proteomes" id="UP000272025">
    <property type="component" value="Unassembled WGS sequence"/>
</dbReference>
<keyword evidence="3" id="KW-1185">Reference proteome</keyword>
<evidence type="ECO:0000313" key="2">
    <source>
        <dbReference type="EMBL" id="ROT42651.1"/>
    </source>
</evidence>
<gene>
    <name evidence="2" type="ORF">SODALDRAFT_20271</name>
</gene>
<evidence type="ECO:0000256" key="1">
    <source>
        <dbReference type="SAM" id="Phobius"/>
    </source>
</evidence>
<dbReference type="EMBL" id="ML119051">
    <property type="protein sequence ID" value="ROT42651.1"/>
    <property type="molecule type" value="Genomic_DNA"/>
</dbReference>
<evidence type="ECO:0000313" key="3">
    <source>
        <dbReference type="Proteomes" id="UP000272025"/>
    </source>
</evidence>
<dbReference type="RefSeq" id="XP_028470457.1">
    <property type="nucleotide sequence ID" value="XM_028607221.1"/>
</dbReference>
<name>A0A3N2Q789_SODAK</name>
<keyword evidence="1" id="KW-0472">Membrane</keyword>
<keyword evidence="1" id="KW-0812">Transmembrane</keyword>
<proteinExistence type="predicted"/>
<sequence>MTHELQQLSPNLFPSGIYLVYRFAVVFIELLAFHGDIERLLLRNAAASVVVRRLHTRRSRQPLKVPRPSSCVRTCGLYEPMPTRPCGLPTCLGGVILAGKSTSMASRPRPSR</sequence>
<protein>
    <submittedName>
        <fullName evidence="2">Uncharacterized protein</fullName>
    </submittedName>
</protein>
<accession>A0A3N2Q789</accession>
<feature type="transmembrane region" description="Helical" evidence="1">
    <location>
        <begin position="12"/>
        <end position="33"/>
    </location>
</feature>